<comment type="caution">
    <text evidence="1">The sequence shown here is derived from an EMBL/GenBank/DDBJ whole genome shotgun (WGS) entry which is preliminary data.</text>
</comment>
<dbReference type="RefSeq" id="WP_088258174.1">
    <property type="nucleotide sequence ID" value="NZ_NIDE01000014.1"/>
</dbReference>
<reference evidence="2" key="1">
    <citation type="submission" date="2017-06" db="EMBL/GenBank/DDBJ databases">
        <title>Genome analysis of Fimbriiglobus ruber SP5, the first member of the order Planctomycetales with confirmed chitinolytic capability.</title>
        <authorList>
            <person name="Ravin N.V."/>
            <person name="Rakitin A.L."/>
            <person name="Ivanova A.A."/>
            <person name="Beletsky A.V."/>
            <person name="Kulichevskaya I.S."/>
            <person name="Mardanov A.V."/>
            <person name="Dedysh S.N."/>
        </authorList>
    </citation>
    <scope>NUCLEOTIDE SEQUENCE [LARGE SCALE GENOMIC DNA]</scope>
    <source>
        <strain evidence="2">SP5</strain>
    </source>
</reference>
<dbReference type="EMBL" id="NIDE01000014">
    <property type="protein sequence ID" value="OWK38355.1"/>
    <property type="molecule type" value="Genomic_DNA"/>
</dbReference>
<accession>A0A225DPR1</accession>
<sequence>MGNQRRHELIDKQIEETITLEEAVELADLQSTFSRWLDANAPLPLEYVRKLHDQLVEKSLATDHRE</sequence>
<dbReference type="Proteomes" id="UP000214646">
    <property type="component" value="Unassembled WGS sequence"/>
</dbReference>
<name>A0A225DPR1_9BACT</name>
<dbReference type="OrthoDB" id="275091at2"/>
<organism evidence="1 2">
    <name type="scientific">Fimbriiglobus ruber</name>
    <dbReference type="NCBI Taxonomy" id="1908690"/>
    <lineage>
        <taxon>Bacteria</taxon>
        <taxon>Pseudomonadati</taxon>
        <taxon>Planctomycetota</taxon>
        <taxon>Planctomycetia</taxon>
        <taxon>Gemmatales</taxon>
        <taxon>Gemmataceae</taxon>
        <taxon>Fimbriiglobus</taxon>
    </lineage>
</organism>
<evidence type="ECO:0000313" key="1">
    <source>
        <dbReference type="EMBL" id="OWK38355.1"/>
    </source>
</evidence>
<protein>
    <submittedName>
        <fullName evidence="1">Uncharacterized protein</fullName>
    </submittedName>
</protein>
<keyword evidence="2" id="KW-1185">Reference proteome</keyword>
<proteinExistence type="predicted"/>
<evidence type="ECO:0000313" key="2">
    <source>
        <dbReference type="Proteomes" id="UP000214646"/>
    </source>
</evidence>
<gene>
    <name evidence="1" type="ORF">FRUB_07475</name>
</gene>
<dbReference type="AlphaFoldDB" id="A0A225DPR1"/>